<proteinExistence type="predicted"/>
<evidence type="ECO:0000313" key="2">
    <source>
        <dbReference type="EMBL" id="SDL34447.1"/>
    </source>
</evidence>
<keyword evidence="3" id="KW-1185">Reference proteome</keyword>
<protein>
    <recommendedName>
        <fullName evidence="4">FUSC family protein</fullName>
    </recommendedName>
</protein>
<gene>
    <name evidence="2" type="ORF">SAMN04488514_101473</name>
</gene>
<evidence type="ECO:0008006" key="4">
    <source>
        <dbReference type="Google" id="ProtNLM"/>
    </source>
</evidence>
<dbReference type="EMBL" id="FNGV01000001">
    <property type="protein sequence ID" value="SDL34447.1"/>
    <property type="molecule type" value="Genomic_DNA"/>
</dbReference>
<dbReference type="AlphaFoldDB" id="A0A1G9JA13"/>
<feature type="transmembrane region" description="Helical" evidence="1">
    <location>
        <begin position="26"/>
        <end position="42"/>
    </location>
</feature>
<dbReference type="OrthoDB" id="713928at2"/>
<accession>A0A1G9JA13</accession>
<organism evidence="2 3">
    <name type="scientific">Kriegella aquimaris</name>
    <dbReference type="NCBI Taxonomy" id="192904"/>
    <lineage>
        <taxon>Bacteria</taxon>
        <taxon>Pseudomonadati</taxon>
        <taxon>Bacteroidota</taxon>
        <taxon>Flavobacteriia</taxon>
        <taxon>Flavobacteriales</taxon>
        <taxon>Flavobacteriaceae</taxon>
        <taxon>Kriegella</taxon>
    </lineage>
</organism>
<name>A0A1G9JA13_9FLAO</name>
<keyword evidence="1" id="KW-0812">Transmembrane</keyword>
<keyword evidence="1" id="KW-0472">Membrane</keyword>
<dbReference type="STRING" id="192904.SAMN04488514_101473"/>
<reference evidence="2 3" key="1">
    <citation type="submission" date="2016-10" db="EMBL/GenBank/DDBJ databases">
        <authorList>
            <person name="de Groot N.N."/>
        </authorList>
    </citation>
    <scope>NUCLEOTIDE SEQUENCE [LARGE SCALE GENOMIC DNA]</scope>
    <source>
        <strain evidence="2 3">DSM 19886</strain>
    </source>
</reference>
<dbReference type="Proteomes" id="UP000199440">
    <property type="component" value="Unassembled WGS sequence"/>
</dbReference>
<evidence type="ECO:0000313" key="3">
    <source>
        <dbReference type="Proteomes" id="UP000199440"/>
    </source>
</evidence>
<sequence length="82" mass="9455">MEKEEFADSTNEELLKEKKKIQHNKIANATLIGVCIGIFVFSTIKNGFGFFAFFPLLLTYPFIKNAKKIKVLEEELKSRNIE</sequence>
<evidence type="ECO:0000256" key="1">
    <source>
        <dbReference type="SAM" id="Phobius"/>
    </source>
</evidence>
<keyword evidence="1" id="KW-1133">Transmembrane helix</keyword>
<dbReference type="RefSeq" id="WP_089884859.1">
    <property type="nucleotide sequence ID" value="NZ_FNGV01000001.1"/>
</dbReference>